<accession>A0A1W1XLY0</accession>
<organism evidence="11 12">
    <name type="scientific">Desulfacinum hydrothermale DSM 13146</name>
    <dbReference type="NCBI Taxonomy" id="1121390"/>
    <lineage>
        <taxon>Bacteria</taxon>
        <taxon>Pseudomonadati</taxon>
        <taxon>Thermodesulfobacteriota</taxon>
        <taxon>Syntrophobacteria</taxon>
        <taxon>Syntrophobacterales</taxon>
        <taxon>Syntrophobacteraceae</taxon>
        <taxon>Desulfacinum</taxon>
    </lineage>
</organism>
<keyword evidence="6 9" id="KW-1133">Transmembrane helix</keyword>
<gene>
    <name evidence="9" type="primary">lnt</name>
    <name evidence="11" type="ORF">SAMN02746041_02156</name>
</gene>
<comment type="similarity">
    <text evidence="2 9">Belongs to the CN hydrolase family. Apolipoprotein N-acyltransferase subfamily.</text>
</comment>
<evidence type="ECO:0000313" key="12">
    <source>
        <dbReference type="Proteomes" id="UP000192783"/>
    </source>
</evidence>
<feature type="transmembrane region" description="Helical" evidence="9">
    <location>
        <begin position="79"/>
        <end position="96"/>
    </location>
</feature>
<dbReference type="InterPro" id="IPR045378">
    <property type="entry name" value="LNT_N"/>
</dbReference>
<comment type="catalytic activity">
    <reaction evidence="9">
        <text>N-terminal S-1,2-diacyl-sn-glyceryl-L-cysteinyl-[lipoprotein] + a glycerophospholipid = N-acyl-S-1,2-diacyl-sn-glyceryl-L-cysteinyl-[lipoprotein] + a 2-acyl-sn-glycero-3-phospholipid + H(+)</text>
        <dbReference type="Rhea" id="RHEA:48228"/>
        <dbReference type="Rhea" id="RHEA-COMP:14681"/>
        <dbReference type="Rhea" id="RHEA-COMP:14684"/>
        <dbReference type="ChEBI" id="CHEBI:15378"/>
        <dbReference type="ChEBI" id="CHEBI:136912"/>
        <dbReference type="ChEBI" id="CHEBI:140656"/>
        <dbReference type="ChEBI" id="CHEBI:140657"/>
        <dbReference type="ChEBI" id="CHEBI:140660"/>
        <dbReference type="EC" id="2.3.1.269"/>
    </reaction>
</comment>
<keyword evidence="7 9" id="KW-0472">Membrane</keyword>
<reference evidence="11 12" key="1">
    <citation type="submission" date="2017-04" db="EMBL/GenBank/DDBJ databases">
        <authorList>
            <person name="Afonso C.L."/>
            <person name="Miller P.J."/>
            <person name="Scott M.A."/>
            <person name="Spackman E."/>
            <person name="Goraichik I."/>
            <person name="Dimitrov K.M."/>
            <person name="Suarez D.L."/>
            <person name="Swayne D.E."/>
        </authorList>
    </citation>
    <scope>NUCLEOTIDE SEQUENCE [LARGE SCALE GENOMIC DNA]</scope>
    <source>
        <strain evidence="11 12">DSM 13146</strain>
    </source>
</reference>
<dbReference type="PANTHER" id="PTHR38686:SF1">
    <property type="entry name" value="APOLIPOPROTEIN N-ACYLTRANSFERASE"/>
    <property type="match status" value="1"/>
</dbReference>
<keyword evidence="4 9" id="KW-0808">Transferase</keyword>
<feature type="domain" description="CN hydrolase" evidence="10">
    <location>
        <begin position="250"/>
        <end position="494"/>
    </location>
</feature>
<dbReference type="STRING" id="1121390.SAMN02746041_02156"/>
<evidence type="ECO:0000256" key="8">
    <source>
        <dbReference type="ARBA" id="ARBA00023315"/>
    </source>
</evidence>
<dbReference type="EC" id="2.3.1.269" evidence="9"/>
<evidence type="ECO:0000259" key="10">
    <source>
        <dbReference type="PROSITE" id="PS50263"/>
    </source>
</evidence>
<evidence type="ECO:0000256" key="2">
    <source>
        <dbReference type="ARBA" id="ARBA00010065"/>
    </source>
</evidence>
<proteinExistence type="inferred from homology"/>
<feature type="transmembrane region" description="Helical" evidence="9">
    <location>
        <begin position="108"/>
        <end position="131"/>
    </location>
</feature>
<protein>
    <recommendedName>
        <fullName evidence="9">Apolipoprotein N-acyltransferase</fullName>
        <shortName evidence="9">ALP N-acyltransferase</shortName>
        <ecNumber evidence="9">2.3.1.269</ecNumber>
    </recommendedName>
</protein>
<keyword evidence="8 9" id="KW-0012">Acyltransferase</keyword>
<evidence type="ECO:0000256" key="1">
    <source>
        <dbReference type="ARBA" id="ARBA00004651"/>
    </source>
</evidence>
<feature type="transmembrane region" description="Helical" evidence="9">
    <location>
        <begin position="54"/>
        <end position="72"/>
    </location>
</feature>
<dbReference type="RefSeq" id="WP_212636910.1">
    <property type="nucleotide sequence ID" value="NZ_FWXF01000011.1"/>
</dbReference>
<dbReference type="GO" id="GO:0042158">
    <property type="term" value="P:lipoprotein biosynthetic process"/>
    <property type="evidence" value="ECO:0007669"/>
    <property type="project" value="UniProtKB-UniRule"/>
</dbReference>
<evidence type="ECO:0000256" key="6">
    <source>
        <dbReference type="ARBA" id="ARBA00022989"/>
    </source>
</evidence>
<keyword evidence="3 9" id="KW-1003">Cell membrane</keyword>
<dbReference type="Gene3D" id="3.60.110.10">
    <property type="entry name" value="Carbon-nitrogen hydrolase"/>
    <property type="match status" value="1"/>
</dbReference>
<dbReference type="NCBIfam" id="TIGR00546">
    <property type="entry name" value="lnt"/>
    <property type="match status" value="1"/>
</dbReference>
<dbReference type="PROSITE" id="PS50263">
    <property type="entry name" value="CN_HYDROLASE"/>
    <property type="match status" value="1"/>
</dbReference>
<dbReference type="HAMAP" id="MF_01148">
    <property type="entry name" value="Lnt"/>
    <property type="match status" value="1"/>
</dbReference>
<dbReference type="GO" id="GO:0016410">
    <property type="term" value="F:N-acyltransferase activity"/>
    <property type="evidence" value="ECO:0007669"/>
    <property type="project" value="UniProtKB-UniRule"/>
</dbReference>
<comment type="subcellular location">
    <subcellularLocation>
        <location evidence="1 9">Cell membrane</location>
        <topology evidence="1 9">Multi-pass membrane protein</topology>
    </subcellularLocation>
</comment>
<dbReference type="PANTHER" id="PTHR38686">
    <property type="entry name" value="APOLIPOPROTEIN N-ACYLTRANSFERASE"/>
    <property type="match status" value="1"/>
</dbReference>
<feature type="transmembrane region" description="Helical" evidence="9">
    <location>
        <begin position="143"/>
        <end position="166"/>
    </location>
</feature>
<name>A0A1W1XLY0_9BACT</name>
<dbReference type="GO" id="GO:0005886">
    <property type="term" value="C:plasma membrane"/>
    <property type="evidence" value="ECO:0007669"/>
    <property type="project" value="UniProtKB-SubCell"/>
</dbReference>
<feature type="transmembrane region" description="Helical" evidence="9">
    <location>
        <begin position="213"/>
        <end position="230"/>
    </location>
</feature>
<evidence type="ECO:0000256" key="4">
    <source>
        <dbReference type="ARBA" id="ARBA00022679"/>
    </source>
</evidence>
<evidence type="ECO:0000313" key="11">
    <source>
        <dbReference type="EMBL" id="SMC24943.1"/>
    </source>
</evidence>
<keyword evidence="12" id="KW-1185">Reference proteome</keyword>
<dbReference type="Pfam" id="PF00795">
    <property type="entry name" value="CN_hydrolase"/>
    <property type="match status" value="1"/>
</dbReference>
<comment type="pathway">
    <text evidence="9">Protein modification; lipoprotein biosynthesis (N-acyl transfer).</text>
</comment>
<comment type="function">
    <text evidence="9">Catalyzes the phospholipid dependent N-acylation of the N-terminal cysteine of apolipoprotein, the last step in lipoprotein maturation.</text>
</comment>
<dbReference type="InterPro" id="IPR036526">
    <property type="entry name" value="C-N_Hydrolase_sf"/>
</dbReference>
<dbReference type="InterPro" id="IPR004563">
    <property type="entry name" value="Apolipo_AcylTrfase"/>
</dbReference>
<evidence type="ECO:0000256" key="9">
    <source>
        <dbReference type="HAMAP-Rule" id="MF_01148"/>
    </source>
</evidence>
<keyword evidence="11" id="KW-0449">Lipoprotein</keyword>
<dbReference type="InterPro" id="IPR003010">
    <property type="entry name" value="C-N_Hydrolase"/>
</dbReference>
<feature type="transmembrane region" description="Helical" evidence="9">
    <location>
        <begin position="507"/>
        <end position="525"/>
    </location>
</feature>
<dbReference type="Pfam" id="PF20154">
    <property type="entry name" value="LNT_N"/>
    <property type="match status" value="1"/>
</dbReference>
<dbReference type="UniPathway" id="UPA00666"/>
<feature type="transmembrane region" description="Helical" evidence="9">
    <location>
        <begin position="186"/>
        <end position="206"/>
    </location>
</feature>
<dbReference type="AlphaFoldDB" id="A0A1W1XLY0"/>
<dbReference type="SUPFAM" id="SSF56317">
    <property type="entry name" value="Carbon-nitrogen hydrolase"/>
    <property type="match status" value="1"/>
</dbReference>
<evidence type="ECO:0000256" key="7">
    <source>
        <dbReference type="ARBA" id="ARBA00023136"/>
    </source>
</evidence>
<dbReference type="CDD" id="cd07571">
    <property type="entry name" value="ALP_N-acyl_transferase"/>
    <property type="match status" value="1"/>
</dbReference>
<evidence type="ECO:0000256" key="5">
    <source>
        <dbReference type="ARBA" id="ARBA00022692"/>
    </source>
</evidence>
<dbReference type="EMBL" id="FWXF01000011">
    <property type="protein sequence ID" value="SMC24943.1"/>
    <property type="molecule type" value="Genomic_DNA"/>
</dbReference>
<evidence type="ECO:0000256" key="3">
    <source>
        <dbReference type="ARBA" id="ARBA00022475"/>
    </source>
</evidence>
<keyword evidence="5 9" id="KW-0812">Transmembrane</keyword>
<dbReference type="Proteomes" id="UP000192783">
    <property type="component" value="Unassembled WGS sequence"/>
</dbReference>
<sequence length="531" mass="58268">MIWPFSPDIVVQRLFVRLKFRSSPSSPPRPWGPVVGAVASGLLLSAAFPKFDGFPLAWIALVPLLGVLPQASPAGAFRLGFLAGLVHFTTSLYWIVHVVQHYGGLPLPVALSALGLLCAYLALYPAVFSWLARHWLDRPSGWAWGLAPAWVCLEWIRAHLLTGFPWNLLGYSQGPFLTLIQMADMTGVYGVSWLLVQTNVAVALLLRTSKVRPLLIASLCIAISLGYGSWRLQQVDSPPHAGDGFRVGLVQGNIDQSVKWDPAYQKKTLDTYERLSRGLVRQDRPDLVVWPETAAPFFYQIEAGPTARLHQIVENLGTPLLVGIPGIVRTDGTAKLQNQALLLEPSRGLTGRYSKRHLVPFGEYVPLKKVLFFVEKLVAAAGDFQPGGGPAALLLGRHVLGVLICYEAIFPELAREEVRNGATMLVNITNDAWFDHSSAPYQHKEMARWRAVEFRVPMVRCANTGISAVFAPSGKTVASLPLGRRGTVSALVYPARTPTLYARLGDLFAWICVLTTAASAIYGALRKRTRK</sequence>